<name>A0ABT0MQQ2_9GAMM</name>
<evidence type="ECO:0000259" key="1">
    <source>
        <dbReference type="Pfam" id="PF18593"/>
    </source>
</evidence>
<dbReference type="EMBL" id="JAKPBZ010000106">
    <property type="protein sequence ID" value="MCL2892122.1"/>
    <property type="molecule type" value="Genomic_DNA"/>
</dbReference>
<proteinExistence type="predicted"/>
<evidence type="ECO:0000313" key="3">
    <source>
        <dbReference type="Proteomes" id="UP001203069"/>
    </source>
</evidence>
<dbReference type="Pfam" id="PF18593">
    <property type="entry name" value="CdiI_2"/>
    <property type="match status" value="1"/>
</dbReference>
<accession>A0ABT0MQQ2</accession>
<evidence type="ECO:0000313" key="2">
    <source>
        <dbReference type="EMBL" id="MCL2892122.1"/>
    </source>
</evidence>
<keyword evidence="3" id="KW-1185">Reference proteome</keyword>
<dbReference type="InterPro" id="IPR041129">
    <property type="entry name" value="CdiI_2"/>
</dbReference>
<feature type="domain" description="CdiI immunity protein" evidence="1">
    <location>
        <begin position="17"/>
        <end position="104"/>
    </location>
</feature>
<dbReference type="RefSeq" id="WP_249229454.1">
    <property type="nucleotide sequence ID" value="NZ_JAKPBZ010000106.1"/>
</dbReference>
<gene>
    <name evidence="2" type="ORF">MFP26_05340</name>
</gene>
<protein>
    <submittedName>
        <fullName evidence="2">Contact-dependent growth inhibition system immunity protein</fullName>
    </submittedName>
</protein>
<reference evidence="2 3" key="1">
    <citation type="submission" date="2022-02" db="EMBL/GenBank/DDBJ databases">
        <title>Description of Brenneria tiliae sp. nov. isolated from symptomatic Tilia x moltkei and Tilia x europaea trees in the UK.</title>
        <authorList>
            <person name="Kile H."/>
        </authorList>
    </citation>
    <scope>NUCLEOTIDE SEQUENCE [LARGE SCALE GENOMIC DNA]</scope>
    <source>
        <strain evidence="2 3">MC1SB4.1</strain>
    </source>
</reference>
<comment type="caution">
    <text evidence="2">The sequence shown here is derived from an EMBL/GenBank/DDBJ whole genome shotgun (WGS) entry which is preliminary data.</text>
</comment>
<dbReference type="Proteomes" id="UP001203069">
    <property type="component" value="Unassembled WGS sequence"/>
</dbReference>
<organism evidence="2 3">
    <name type="scientific">Brenneria tiliae</name>
    <dbReference type="NCBI Taxonomy" id="2914984"/>
    <lineage>
        <taxon>Bacteria</taxon>
        <taxon>Pseudomonadati</taxon>
        <taxon>Pseudomonadota</taxon>
        <taxon>Gammaproteobacteria</taxon>
        <taxon>Enterobacterales</taxon>
        <taxon>Pectobacteriaceae</taxon>
        <taxon>Brenneria</taxon>
    </lineage>
</organism>
<sequence length="109" mass="12636">MFSRLIPSWAKKDKENYSSVKTLMSVFFGQDFEIFGDSVEDIMESYFATVNDISCEMLSEQVDALLSIPDDKDLEAIMSELAENQFRPEPWGETWRSYLSKVKSCLDKR</sequence>